<proteinExistence type="predicted"/>
<dbReference type="Proteomes" id="UP000634136">
    <property type="component" value="Unassembled WGS sequence"/>
</dbReference>
<comment type="caution">
    <text evidence="1">The sequence shown here is derived from an EMBL/GenBank/DDBJ whole genome shotgun (WGS) entry which is preliminary data.</text>
</comment>
<keyword evidence="2" id="KW-1185">Reference proteome</keyword>
<organism evidence="1 2">
    <name type="scientific">Senna tora</name>
    <dbReference type="NCBI Taxonomy" id="362788"/>
    <lineage>
        <taxon>Eukaryota</taxon>
        <taxon>Viridiplantae</taxon>
        <taxon>Streptophyta</taxon>
        <taxon>Embryophyta</taxon>
        <taxon>Tracheophyta</taxon>
        <taxon>Spermatophyta</taxon>
        <taxon>Magnoliopsida</taxon>
        <taxon>eudicotyledons</taxon>
        <taxon>Gunneridae</taxon>
        <taxon>Pentapetalae</taxon>
        <taxon>rosids</taxon>
        <taxon>fabids</taxon>
        <taxon>Fabales</taxon>
        <taxon>Fabaceae</taxon>
        <taxon>Caesalpinioideae</taxon>
        <taxon>Cassia clade</taxon>
        <taxon>Senna</taxon>
    </lineage>
</organism>
<accession>A0A834TJE6</accession>
<gene>
    <name evidence="1" type="ORF">G2W53_027832</name>
</gene>
<evidence type="ECO:0000313" key="2">
    <source>
        <dbReference type="Proteomes" id="UP000634136"/>
    </source>
</evidence>
<name>A0A834TJE6_9FABA</name>
<protein>
    <submittedName>
        <fullName evidence="1">Uncharacterized protein</fullName>
    </submittedName>
</protein>
<sequence length="109" mass="12553">MRRRSSLPLLRVPLVGRPAQRYQLMSEGNCGKHEKLTRRWSVVPKAVELSAPTSLTARKEVYWLPLRFLNNDGEETTLEVSGTLSEWLQELYNDTLLLPRMLNALFKGL</sequence>
<evidence type="ECO:0000313" key="1">
    <source>
        <dbReference type="EMBL" id="KAF7822377.1"/>
    </source>
</evidence>
<dbReference type="EMBL" id="JAAIUW010000008">
    <property type="protein sequence ID" value="KAF7822377.1"/>
    <property type="molecule type" value="Genomic_DNA"/>
</dbReference>
<reference evidence="1" key="1">
    <citation type="submission" date="2020-09" db="EMBL/GenBank/DDBJ databases">
        <title>Genome-Enabled Discovery of Anthraquinone Biosynthesis in Senna tora.</title>
        <authorList>
            <person name="Kang S.-H."/>
            <person name="Pandey R.P."/>
            <person name="Lee C.-M."/>
            <person name="Sim J.-S."/>
            <person name="Jeong J.-T."/>
            <person name="Choi B.-S."/>
            <person name="Jung M."/>
            <person name="Ginzburg D."/>
            <person name="Zhao K."/>
            <person name="Won S.Y."/>
            <person name="Oh T.-J."/>
            <person name="Yu Y."/>
            <person name="Kim N.-H."/>
            <person name="Lee O.R."/>
            <person name="Lee T.-H."/>
            <person name="Bashyal P."/>
            <person name="Kim T.-S."/>
            <person name="Lee W.-H."/>
            <person name="Kawkins C."/>
            <person name="Kim C.-K."/>
            <person name="Kim J.S."/>
            <person name="Ahn B.O."/>
            <person name="Rhee S.Y."/>
            <person name="Sohng J.K."/>
        </authorList>
    </citation>
    <scope>NUCLEOTIDE SEQUENCE</scope>
    <source>
        <tissue evidence="1">Leaf</tissue>
    </source>
</reference>
<dbReference type="AlphaFoldDB" id="A0A834TJE6"/>